<name>A0A183PIF2_9TREM</name>
<reference evidence="1 2" key="1">
    <citation type="submission" date="2018-11" db="EMBL/GenBank/DDBJ databases">
        <authorList>
            <consortium name="Pathogen Informatics"/>
        </authorList>
    </citation>
    <scope>NUCLEOTIDE SEQUENCE [LARGE SCALE GENOMIC DNA]</scope>
    <source>
        <strain>Denwood</strain>
        <strain evidence="2">Zambia</strain>
    </source>
</reference>
<evidence type="ECO:0000313" key="2">
    <source>
        <dbReference type="Proteomes" id="UP000269396"/>
    </source>
</evidence>
<sequence>MVFPAFEICFHHFDLTHLFVFVKDHLILLVIYLILIPYVHSFHELTLKLLPVQIFSIHRLHSVIQSCSCQCFLLLFEIVNLQDFYLNFNEYIKNKTINSYT</sequence>
<accession>A0A183PIF2</accession>
<dbReference type="Proteomes" id="UP000269396">
    <property type="component" value="Unassembled WGS sequence"/>
</dbReference>
<evidence type="ECO:0000313" key="1">
    <source>
        <dbReference type="EMBL" id="VDP65039.1"/>
    </source>
</evidence>
<gene>
    <name evidence="1" type="ORF">SMTD_LOCUS14138</name>
</gene>
<keyword evidence="2" id="KW-1185">Reference proteome</keyword>
<organism evidence="1 2">
    <name type="scientific">Schistosoma mattheei</name>
    <dbReference type="NCBI Taxonomy" id="31246"/>
    <lineage>
        <taxon>Eukaryota</taxon>
        <taxon>Metazoa</taxon>
        <taxon>Spiralia</taxon>
        <taxon>Lophotrochozoa</taxon>
        <taxon>Platyhelminthes</taxon>
        <taxon>Trematoda</taxon>
        <taxon>Digenea</taxon>
        <taxon>Strigeidida</taxon>
        <taxon>Schistosomatoidea</taxon>
        <taxon>Schistosomatidae</taxon>
        <taxon>Schistosoma</taxon>
    </lineage>
</organism>
<protein>
    <submittedName>
        <fullName evidence="1">Uncharacterized protein</fullName>
    </submittedName>
</protein>
<proteinExistence type="predicted"/>
<dbReference type="EMBL" id="UZAL01034306">
    <property type="protein sequence ID" value="VDP65039.1"/>
    <property type="molecule type" value="Genomic_DNA"/>
</dbReference>
<dbReference type="AlphaFoldDB" id="A0A183PIF2"/>